<protein>
    <submittedName>
        <fullName evidence="10">V-type ATP synthase subunit I</fullName>
    </submittedName>
</protein>
<dbReference type="GO" id="GO:0051117">
    <property type="term" value="F:ATPase binding"/>
    <property type="evidence" value="ECO:0007669"/>
    <property type="project" value="TreeGrafter"/>
</dbReference>
<evidence type="ECO:0000256" key="2">
    <source>
        <dbReference type="ARBA" id="ARBA00009904"/>
    </source>
</evidence>
<evidence type="ECO:0000256" key="8">
    <source>
        <dbReference type="SAM" id="Coils"/>
    </source>
</evidence>
<keyword evidence="8" id="KW-0175">Coiled coil</keyword>
<feature type="transmembrane region" description="Helical" evidence="9">
    <location>
        <begin position="350"/>
        <end position="376"/>
    </location>
</feature>
<feature type="transmembrane region" description="Helical" evidence="9">
    <location>
        <begin position="388"/>
        <end position="412"/>
    </location>
</feature>
<dbReference type="Proteomes" id="UP000265643">
    <property type="component" value="Unassembled WGS sequence"/>
</dbReference>
<keyword evidence="5 9" id="KW-1133">Transmembrane helix</keyword>
<evidence type="ECO:0000256" key="9">
    <source>
        <dbReference type="SAM" id="Phobius"/>
    </source>
</evidence>
<gene>
    <name evidence="10" type="ORF">KGMB01110_16830</name>
</gene>
<evidence type="ECO:0000256" key="3">
    <source>
        <dbReference type="ARBA" id="ARBA00022448"/>
    </source>
</evidence>
<evidence type="ECO:0000256" key="6">
    <source>
        <dbReference type="ARBA" id="ARBA00023065"/>
    </source>
</evidence>
<dbReference type="AlphaFoldDB" id="A0A391P1R4"/>
<evidence type="ECO:0000256" key="7">
    <source>
        <dbReference type="ARBA" id="ARBA00023136"/>
    </source>
</evidence>
<evidence type="ECO:0000256" key="1">
    <source>
        <dbReference type="ARBA" id="ARBA00004141"/>
    </source>
</evidence>
<reference evidence="11" key="1">
    <citation type="submission" date="2018-09" db="EMBL/GenBank/DDBJ databases">
        <title>Draft Genome Sequence of Mediterraneibacter sp. KCTC 15684.</title>
        <authorList>
            <person name="Kim J.S."/>
            <person name="Han K.I."/>
            <person name="Suh M.K."/>
            <person name="Lee K.C."/>
            <person name="Eom M.K."/>
            <person name="Lee J.H."/>
            <person name="Park S.H."/>
            <person name="Kang S.W."/>
            <person name="Park J.E."/>
            <person name="Oh B.S."/>
            <person name="Yu S.Y."/>
            <person name="Choi S.H."/>
            <person name="Lee D.H."/>
            <person name="Yoon H."/>
            <person name="Kim B."/>
            <person name="Yang S.J."/>
            <person name="Lee J.S."/>
        </authorList>
    </citation>
    <scope>NUCLEOTIDE SEQUENCE [LARGE SCALE GENOMIC DNA]</scope>
    <source>
        <strain evidence="11">KCTC 15684</strain>
    </source>
</reference>
<evidence type="ECO:0000313" key="10">
    <source>
        <dbReference type="EMBL" id="GCA67247.1"/>
    </source>
</evidence>
<feature type="transmembrane region" description="Helical" evidence="9">
    <location>
        <begin position="595"/>
        <end position="616"/>
    </location>
</feature>
<feature type="coiled-coil region" evidence="8">
    <location>
        <begin position="216"/>
        <end position="243"/>
    </location>
</feature>
<keyword evidence="11" id="KW-1185">Reference proteome</keyword>
<comment type="subcellular location">
    <subcellularLocation>
        <location evidence="1">Membrane</location>
        <topology evidence="1">Multi-pass membrane protein</topology>
    </subcellularLocation>
</comment>
<sequence length="638" mass="73067">MIVKMQFVNITGPQEDIDRVMEQYLSRYEIQLEPALSELKTTENLRPFVEKNPYKDALLKTQEFISYLEHPDQITPDPALNKKAIFSRVHEIDLAYRELEEKKKSLLSRREDLTKRLKLLDPFRPLDCDLSQALHFRYIKHRFGRIPIEYYHKIEDYLMDDISAIFLEGKQDDNYVYGVYFAAATDTRKIDTVFRTLHFERIAFPEDVTGSPEYNCRDLEYHIRKLNKQLEALEQRTIEMLTKRGPELLSILNQLQTLSHNFDVRKLAACVEDKRGNSYLLCGWMSEENVQRFLKDSANDEKVFVVVEDDVDKYFGEPPTQLKNPKLFKPFEMFIRMYGMPAHNELDPTIFVGITYAFIFGVMFGDAGQGLCLLIGGGLLYHFKKIPLAGIISIAGIFSTIFGFLFGSVFGFEDILPALWLRPINHMTTLPFIGKLNTIFIVAVAFGMFIILLAMILHIINALKSKDPGNTWFDPNGVAGLIFYGAAVLVIFLFMTGHKLPAAILLTVLFVVPLLLILFKEPLTRKLIHQKATEKEGIGMFLVQGFFELFETLLSYFSNTLSFVRIGAFAVSHAAMMEVVLMLSGAEAGSPNWAIVVLGNLFVCGMEGLVVGIQVLRLEYYEMFSRFYKGTGREFKPY</sequence>
<feature type="transmembrane region" description="Helical" evidence="9">
    <location>
        <begin position="432"/>
        <end position="460"/>
    </location>
</feature>
<evidence type="ECO:0000256" key="4">
    <source>
        <dbReference type="ARBA" id="ARBA00022692"/>
    </source>
</evidence>
<feature type="transmembrane region" description="Helical" evidence="9">
    <location>
        <begin position="500"/>
        <end position="519"/>
    </location>
</feature>
<keyword evidence="3" id="KW-0813">Transport</keyword>
<dbReference type="InterPro" id="IPR002490">
    <property type="entry name" value="V-ATPase_116kDa_su"/>
</dbReference>
<comment type="similarity">
    <text evidence="2">Belongs to the V-ATPase 116 kDa subunit family.</text>
</comment>
<feature type="transmembrane region" description="Helical" evidence="9">
    <location>
        <begin position="563"/>
        <end position="583"/>
    </location>
</feature>
<accession>A0A391P1R4</accession>
<evidence type="ECO:0000313" key="11">
    <source>
        <dbReference type="Proteomes" id="UP000265643"/>
    </source>
</evidence>
<evidence type="ECO:0000256" key="5">
    <source>
        <dbReference type="ARBA" id="ARBA00022989"/>
    </source>
</evidence>
<keyword evidence="7 9" id="KW-0472">Membrane</keyword>
<dbReference type="GO" id="GO:0007035">
    <property type="term" value="P:vacuolar acidification"/>
    <property type="evidence" value="ECO:0007669"/>
    <property type="project" value="TreeGrafter"/>
</dbReference>
<dbReference type="Pfam" id="PF01496">
    <property type="entry name" value="V_ATPase_I"/>
    <property type="match status" value="1"/>
</dbReference>
<dbReference type="PANTHER" id="PTHR11629:SF63">
    <property type="entry name" value="V-TYPE PROTON ATPASE SUBUNIT A"/>
    <property type="match status" value="1"/>
</dbReference>
<dbReference type="RefSeq" id="WP_119298036.1">
    <property type="nucleotide sequence ID" value="NZ_BHGK01000001.1"/>
</dbReference>
<dbReference type="GO" id="GO:0046961">
    <property type="term" value="F:proton-transporting ATPase activity, rotational mechanism"/>
    <property type="evidence" value="ECO:0007669"/>
    <property type="project" value="InterPro"/>
</dbReference>
<feature type="transmembrane region" description="Helical" evidence="9">
    <location>
        <begin position="472"/>
        <end position="494"/>
    </location>
</feature>
<dbReference type="EMBL" id="BHGK01000001">
    <property type="protein sequence ID" value="GCA67247.1"/>
    <property type="molecule type" value="Genomic_DNA"/>
</dbReference>
<comment type="caution">
    <text evidence="10">The sequence shown here is derived from an EMBL/GenBank/DDBJ whole genome shotgun (WGS) entry which is preliminary data.</text>
</comment>
<organism evidence="10 11">
    <name type="scientific">Mediterraneibacter butyricigenes</name>
    <dbReference type="NCBI Taxonomy" id="2316025"/>
    <lineage>
        <taxon>Bacteria</taxon>
        <taxon>Bacillati</taxon>
        <taxon>Bacillota</taxon>
        <taxon>Clostridia</taxon>
        <taxon>Lachnospirales</taxon>
        <taxon>Lachnospiraceae</taxon>
        <taxon>Mediterraneibacter</taxon>
    </lineage>
</organism>
<dbReference type="GO" id="GO:0033179">
    <property type="term" value="C:proton-transporting V-type ATPase, V0 domain"/>
    <property type="evidence" value="ECO:0007669"/>
    <property type="project" value="InterPro"/>
</dbReference>
<proteinExistence type="inferred from homology"/>
<name>A0A391P1R4_9FIRM</name>
<feature type="coiled-coil region" evidence="8">
    <location>
        <begin position="89"/>
        <end position="116"/>
    </location>
</feature>
<dbReference type="GO" id="GO:0016471">
    <property type="term" value="C:vacuolar proton-transporting V-type ATPase complex"/>
    <property type="evidence" value="ECO:0007669"/>
    <property type="project" value="TreeGrafter"/>
</dbReference>
<keyword evidence="4 9" id="KW-0812">Transmembrane</keyword>
<keyword evidence="6" id="KW-0406">Ion transport</keyword>
<dbReference type="PANTHER" id="PTHR11629">
    <property type="entry name" value="VACUOLAR PROTON ATPASES"/>
    <property type="match status" value="1"/>
</dbReference>